<dbReference type="Pfam" id="PF08240">
    <property type="entry name" value="ADH_N"/>
    <property type="match status" value="1"/>
</dbReference>
<dbReference type="EMBL" id="JACCFK010000002">
    <property type="protein sequence ID" value="NYI92298.1"/>
    <property type="molecule type" value="Genomic_DNA"/>
</dbReference>
<dbReference type="GO" id="GO:0052587">
    <property type="term" value="F:diacetyl reductase ((R)-acetoin forming) (NAD+) activity"/>
    <property type="evidence" value="ECO:0007669"/>
    <property type="project" value="UniProtKB-EC"/>
</dbReference>
<evidence type="ECO:0000256" key="3">
    <source>
        <dbReference type="ARBA" id="ARBA00022723"/>
    </source>
</evidence>
<feature type="domain" description="Alcohol dehydrogenase-like C-terminal" evidence="7">
    <location>
        <begin position="187"/>
        <end position="303"/>
    </location>
</feature>
<name>A0A853BAC4_9PSEU</name>
<dbReference type="PANTHER" id="PTHR43161:SF26">
    <property type="entry name" value="GALACTITOL 1-PHOSPHATE 5-DEHYDROGENASE"/>
    <property type="match status" value="1"/>
</dbReference>
<dbReference type="GO" id="GO:0000721">
    <property type="term" value="F:(R,R)-butanediol dehydrogenase activity"/>
    <property type="evidence" value="ECO:0007669"/>
    <property type="project" value="UniProtKB-EC"/>
</dbReference>
<dbReference type="AlphaFoldDB" id="A0A853BAC4"/>
<gene>
    <name evidence="9" type="ORF">HNR02_005673</name>
</gene>
<dbReference type="Gene3D" id="3.40.50.720">
    <property type="entry name" value="NAD(P)-binding Rossmann-like Domain"/>
    <property type="match status" value="1"/>
</dbReference>
<dbReference type="SUPFAM" id="SSF50129">
    <property type="entry name" value="GroES-like"/>
    <property type="match status" value="1"/>
</dbReference>
<dbReference type="Proteomes" id="UP000549616">
    <property type="component" value="Unassembled WGS sequence"/>
</dbReference>
<dbReference type="RefSeq" id="WP_179776548.1">
    <property type="nucleotide sequence ID" value="NZ_JACCFK010000002.1"/>
</dbReference>
<dbReference type="GO" id="GO:0008270">
    <property type="term" value="F:zinc ion binding"/>
    <property type="evidence" value="ECO:0007669"/>
    <property type="project" value="InterPro"/>
</dbReference>
<protein>
    <submittedName>
        <fullName evidence="9">(R,R)-butanediol dehydrogenase/meso-butanediol dehydrogenase/diacetyl reductase</fullName>
        <ecNumber evidence="9">1.1.1.-</ecNumber>
        <ecNumber evidence="9">1.1.1.303</ecNumber>
        <ecNumber evidence="9">1.1.1.4</ecNumber>
    </submittedName>
</protein>
<dbReference type="InterPro" id="IPR036291">
    <property type="entry name" value="NAD(P)-bd_dom_sf"/>
</dbReference>
<dbReference type="EC" id="1.1.1.4" evidence="9"/>
<evidence type="ECO:0000256" key="2">
    <source>
        <dbReference type="ARBA" id="ARBA00008072"/>
    </source>
</evidence>
<evidence type="ECO:0000256" key="1">
    <source>
        <dbReference type="ARBA" id="ARBA00001947"/>
    </source>
</evidence>
<dbReference type="PANTHER" id="PTHR43161">
    <property type="entry name" value="SORBITOL DEHYDROGENASE"/>
    <property type="match status" value="1"/>
</dbReference>
<dbReference type="InterPro" id="IPR013149">
    <property type="entry name" value="ADH-like_C"/>
</dbReference>
<evidence type="ECO:0000256" key="6">
    <source>
        <dbReference type="RuleBase" id="RU361277"/>
    </source>
</evidence>
<dbReference type="Gene3D" id="3.90.180.10">
    <property type="entry name" value="Medium-chain alcohol dehydrogenases, catalytic domain"/>
    <property type="match status" value="1"/>
</dbReference>
<dbReference type="EC" id="1.1.1.303" evidence="9"/>
<organism evidence="9 10">
    <name type="scientific">Amycolatopsis endophytica</name>
    <dbReference type="NCBI Taxonomy" id="860233"/>
    <lineage>
        <taxon>Bacteria</taxon>
        <taxon>Bacillati</taxon>
        <taxon>Actinomycetota</taxon>
        <taxon>Actinomycetes</taxon>
        <taxon>Pseudonocardiales</taxon>
        <taxon>Pseudonocardiaceae</taxon>
        <taxon>Amycolatopsis</taxon>
    </lineage>
</organism>
<keyword evidence="10" id="KW-1185">Reference proteome</keyword>
<feature type="domain" description="Alcohol dehydrogenase-like N-terminal" evidence="8">
    <location>
        <begin position="29"/>
        <end position="148"/>
    </location>
</feature>
<dbReference type="InterPro" id="IPR002328">
    <property type="entry name" value="ADH_Zn_CS"/>
</dbReference>
<comment type="cofactor">
    <cofactor evidence="1 6">
        <name>Zn(2+)</name>
        <dbReference type="ChEBI" id="CHEBI:29105"/>
    </cofactor>
</comment>
<evidence type="ECO:0000256" key="5">
    <source>
        <dbReference type="ARBA" id="ARBA00023002"/>
    </source>
</evidence>
<keyword evidence="5 9" id="KW-0560">Oxidoreductase</keyword>
<keyword evidence="3 6" id="KW-0479">Metal-binding</keyword>
<evidence type="ECO:0000313" key="10">
    <source>
        <dbReference type="Proteomes" id="UP000549616"/>
    </source>
</evidence>
<dbReference type="PROSITE" id="PS00059">
    <property type="entry name" value="ADH_ZINC"/>
    <property type="match status" value="1"/>
</dbReference>
<reference evidence="9 10" key="1">
    <citation type="submission" date="2020-07" db="EMBL/GenBank/DDBJ databases">
        <title>Sequencing the genomes of 1000 actinobacteria strains.</title>
        <authorList>
            <person name="Klenk H.-P."/>
        </authorList>
    </citation>
    <scope>NUCLEOTIDE SEQUENCE [LARGE SCALE GENOMIC DNA]</scope>
    <source>
        <strain evidence="9 10">DSM 104006</strain>
    </source>
</reference>
<evidence type="ECO:0000259" key="8">
    <source>
        <dbReference type="Pfam" id="PF08240"/>
    </source>
</evidence>
<dbReference type="SUPFAM" id="SSF51735">
    <property type="entry name" value="NAD(P)-binding Rossmann-fold domains"/>
    <property type="match status" value="1"/>
</dbReference>
<proteinExistence type="inferred from homology"/>
<comment type="similarity">
    <text evidence="2 6">Belongs to the zinc-containing alcohol dehydrogenase family.</text>
</comment>
<evidence type="ECO:0000313" key="9">
    <source>
        <dbReference type="EMBL" id="NYI92298.1"/>
    </source>
</evidence>
<dbReference type="InterPro" id="IPR011032">
    <property type="entry name" value="GroES-like_sf"/>
</dbReference>
<keyword evidence="4 6" id="KW-0862">Zinc</keyword>
<evidence type="ECO:0000256" key="4">
    <source>
        <dbReference type="ARBA" id="ARBA00022833"/>
    </source>
</evidence>
<comment type="caution">
    <text evidence="9">The sequence shown here is derived from an EMBL/GenBank/DDBJ whole genome shotgun (WGS) entry which is preliminary data.</text>
</comment>
<evidence type="ECO:0000259" key="7">
    <source>
        <dbReference type="Pfam" id="PF00107"/>
    </source>
</evidence>
<dbReference type="InterPro" id="IPR013154">
    <property type="entry name" value="ADH-like_N"/>
</dbReference>
<dbReference type="Pfam" id="PF00107">
    <property type="entry name" value="ADH_zinc_N"/>
    <property type="match status" value="1"/>
</dbReference>
<sequence>MNQTTMSAVRWHGRGDVRYETVPRASSPGPGEIRVHVAWCGLCGSDVHEYLHGPFQVPVQPHPTTKQSAPITLGHEISGWVDAIGPRVSGLRHGDLVVLNALLPCERCAPCGRGEVHLCTALGHLGMSADGGLAGFVTVPAAMAVPVPSHVPSEVAALAEPFAVAVHMVRQAAAARGPRAVVVGAGAIGLATALLLRAEGTEVRLVDVAGLRLAHARELGFAAGKPEDDHGSWPLVFECSGAEGGLSLAVGLGEPGGLLVLAGLPAAPARVDAAAIVLRELRLVGSMSHLVEPDLRPAVDFLAAHPGEAARLITGRVPLADAVSGGLDVLAGPDRGRHAKVLVRVGARD</sequence>
<accession>A0A853BAC4</accession>
<dbReference type="EC" id="1.1.1.-" evidence="9"/>